<proteinExistence type="predicted"/>
<reference evidence="2" key="1">
    <citation type="journal article" date="2023" name="G3 (Bethesda)">
        <title>Genome assembly and association tests identify interacting loci associated with vigor, precocity, and sex in interspecific pistachio rootstocks.</title>
        <authorList>
            <person name="Palmer W."/>
            <person name="Jacygrad E."/>
            <person name="Sagayaradj S."/>
            <person name="Cavanaugh K."/>
            <person name="Han R."/>
            <person name="Bertier L."/>
            <person name="Beede B."/>
            <person name="Kafkas S."/>
            <person name="Golino D."/>
            <person name="Preece J."/>
            <person name="Michelmore R."/>
        </authorList>
    </citation>
    <scope>NUCLEOTIDE SEQUENCE [LARGE SCALE GENOMIC DNA]</scope>
</reference>
<protein>
    <submittedName>
        <fullName evidence="1">Uncharacterized protein</fullName>
    </submittedName>
</protein>
<evidence type="ECO:0000313" key="1">
    <source>
        <dbReference type="EMBL" id="KAJ0079558.1"/>
    </source>
</evidence>
<sequence>MLIDRLESRLSSRKNRCLSYVGRLQLVVSVLSSFYVCWASVFMLPSSVFKAMEKQMRYFLWAGSDMVRGKVKVAWKDICSPKEDGSLSIHSLKDWNLSLMIYHIWKIVSRKDSLWVRWIHTYCLRGRSFWVVHILAKVAQDKRES</sequence>
<dbReference type="EMBL" id="CM047909">
    <property type="protein sequence ID" value="KAJ0079558.1"/>
    <property type="molecule type" value="Genomic_DNA"/>
</dbReference>
<dbReference type="Proteomes" id="UP001164250">
    <property type="component" value="Chromosome 13"/>
</dbReference>
<accession>A0ACC1A0L1</accession>
<comment type="caution">
    <text evidence="1">The sequence shown here is derived from an EMBL/GenBank/DDBJ whole genome shotgun (WGS) entry which is preliminary data.</text>
</comment>
<name>A0ACC1A0L1_9ROSI</name>
<gene>
    <name evidence="1" type="ORF">Patl1_22788</name>
</gene>
<keyword evidence="2" id="KW-1185">Reference proteome</keyword>
<evidence type="ECO:0000313" key="2">
    <source>
        <dbReference type="Proteomes" id="UP001164250"/>
    </source>
</evidence>
<organism evidence="1 2">
    <name type="scientific">Pistacia atlantica</name>
    <dbReference type="NCBI Taxonomy" id="434234"/>
    <lineage>
        <taxon>Eukaryota</taxon>
        <taxon>Viridiplantae</taxon>
        <taxon>Streptophyta</taxon>
        <taxon>Embryophyta</taxon>
        <taxon>Tracheophyta</taxon>
        <taxon>Spermatophyta</taxon>
        <taxon>Magnoliopsida</taxon>
        <taxon>eudicotyledons</taxon>
        <taxon>Gunneridae</taxon>
        <taxon>Pentapetalae</taxon>
        <taxon>rosids</taxon>
        <taxon>malvids</taxon>
        <taxon>Sapindales</taxon>
        <taxon>Anacardiaceae</taxon>
        <taxon>Pistacia</taxon>
    </lineage>
</organism>